<dbReference type="Proteomes" id="UP000050454">
    <property type="component" value="Unassembled WGS sequence"/>
</dbReference>
<gene>
    <name evidence="1" type="ORF">AFM12_18440</name>
</gene>
<dbReference type="AlphaFoldDB" id="A0A0P7BZ02"/>
<sequence>MSKRLSEQFSTTDPLLTKPYIDIDEQRSIPSPHRYVHGGFEGTGTRFSFYFPSKEQYEGRFFQYVTPFPDNENLAQFGTGELNSIGFANESGAYFIETNGGGPTDFSNPMANDATIGAYRANAASAQFSRIVAQEIFGGGRPYGYAFGGSGGAYRTIGGFENTKGVWDGVVPFVLGSPMAIPNVFTARMQAMRVLKDKFDQINDAMDAGGSGDMYAGLTDQEKTALEEVTKMGFPPNSWYDYKNMGIHGFLVLYNGVVMADNAYFTQDFWNKPGYLGYDHPEYFEGARLQKDSKLLKPIAIDEAVQLGIKQPISDADRGSADLAWKAAGGSGAGVPVAFEITDLLPEIDFLGGDLFINSGEAKGQRLQVETITGNKVVLAPTNSAEILAKIKPGDEVRVDNSNFLAVQSYHRHQVPGPEYKVWDQFRDKDGKPIYPQRPMLLGPMFTMGAAGSLPTGKFEGKMILLGSLMDREAFPWQCDWYRSRVKEHLGDKADKNFRLWYTEHALHGDQQDQLGDPTRAVGYIGVLHQALRDLSSWVEKGISPAASTQYEIVDGQVITPKLAQERKGIQQTVSLTVGGMKKVEVKAGEKVKLQAVVEVPAGMGKIVQIDWDFDANENYYPETRILKKFKEKLVIKKSHVFDKSGTYFVTVRVKANRNGNPDSHFAKIQNLDRVRVIVK</sequence>
<dbReference type="STRING" id="1605367.AFM12_18440"/>
<reference evidence="1 2" key="1">
    <citation type="submission" date="2015-07" db="EMBL/GenBank/DDBJ databases">
        <title>The draft genome sequence of Leadbetterella sp. JN14-9.</title>
        <authorList>
            <person name="Liu Y."/>
            <person name="Du J."/>
            <person name="Shao Z."/>
        </authorList>
    </citation>
    <scope>NUCLEOTIDE SEQUENCE [LARGE SCALE GENOMIC DNA]</scope>
    <source>
        <strain evidence="1 2">JN14-9</strain>
    </source>
</reference>
<evidence type="ECO:0000313" key="1">
    <source>
        <dbReference type="EMBL" id="KPM46814.1"/>
    </source>
</evidence>
<dbReference type="PATRIC" id="fig|1605367.3.peg.1128"/>
<organism evidence="1 2">
    <name type="scientific">Jiulongibacter sediminis</name>
    <dbReference type="NCBI Taxonomy" id="1605367"/>
    <lineage>
        <taxon>Bacteria</taxon>
        <taxon>Pseudomonadati</taxon>
        <taxon>Bacteroidota</taxon>
        <taxon>Cytophagia</taxon>
        <taxon>Cytophagales</taxon>
        <taxon>Leadbetterellaceae</taxon>
        <taxon>Jiulongibacter</taxon>
    </lineage>
</organism>
<evidence type="ECO:0008006" key="3">
    <source>
        <dbReference type="Google" id="ProtNLM"/>
    </source>
</evidence>
<accession>A0A0P7BZ02</accession>
<dbReference type="OrthoDB" id="906600at2"/>
<keyword evidence="2" id="KW-1185">Reference proteome</keyword>
<comment type="caution">
    <text evidence="1">The sequence shown here is derived from an EMBL/GenBank/DDBJ whole genome shotgun (WGS) entry which is preliminary data.</text>
</comment>
<dbReference type="CDD" id="cd00146">
    <property type="entry name" value="PKD"/>
    <property type="match status" value="1"/>
</dbReference>
<dbReference type="EMBL" id="LGTQ01000015">
    <property type="protein sequence ID" value="KPM46814.1"/>
    <property type="molecule type" value="Genomic_DNA"/>
</dbReference>
<proteinExistence type="predicted"/>
<evidence type="ECO:0000313" key="2">
    <source>
        <dbReference type="Proteomes" id="UP000050454"/>
    </source>
</evidence>
<protein>
    <recommendedName>
        <fullName evidence="3">PKD domain-containing protein</fullName>
    </recommendedName>
</protein>
<name>A0A0P7BZ02_9BACT</name>